<dbReference type="Pfam" id="PF13174">
    <property type="entry name" value="TPR_6"/>
    <property type="match status" value="2"/>
</dbReference>
<protein>
    <submittedName>
        <fullName evidence="2">Outer membrane protein assembly factor BamD</fullName>
    </submittedName>
</protein>
<reference evidence="2 3" key="1">
    <citation type="journal article" date="2020" name="Syst. Appl. Microbiol.">
        <title>Alienimonas chondri sp. nov., a novel planctomycete isolated from the biofilm of the red alga Chondrus crispus.</title>
        <authorList>
            <person name="Vitorino I."/>
            <person name="Albuquerque L."/>
            <person name="Wiegand S."/>
            <person name="Kallscheuer N."/>
            <person name="da Costa M.S."/>
            <person name="Lobo-da-Cunha A."/>
            <person name="Jogler C."/>
            <person name="Lage O.M."/>
        </authorList>
    </citation>
    <scope>NUCLEOTIDE SEQUENCE [LARGE SCALE GENOMIC DNA]</scope>
    <source>
        <strain evidence="2 3">LzC2</strain>
    </source>
</reference>
<dbReference type="Proteomes" id="UP000609651">
    <property type="component" value="Unassembled WGS sequence"/>
</dbReference>
<proteinExistence type="predicted"/>
<dbReference type="RefSeq" id="WP_171189447.1">
    <property type="nucleotide sequence ID" value="NZ_WTPX01000164.1"/>
</dbReference>
<dbReference type="SUPFAM" id="SSF48452">
    <property type="entry name" value="TPR-like"/>
    <property type="match status" value="1"/>
</dbReference>
<gene>
    <name evidence="2" type="primary">bamD_1</name>
    <name evidence="2" type="ORF">LzC2_36420</name>
</gene>
<sequence>MPTPARPRVRFPRPLIAPVLAGALLSACGGCSGLPALGGPGFLPPLGGARTADLDDDAEAGDDEAADSDIQLAGAEGPAGESPFYGDDDLASRPSESSNPLTKSRQWLNRLTGVKGEADVSAARLPPEARRSFENARNGFDRGEYDDAAAAFKTLSRRYADTAIEEDALFYRAEALYKGDSLAPAQDAYDALLDRYPSTRHLDAISQRQFAIARRWLGYPEGVISSDVKPVSYAEVAAGVATPPPAERLSKDAPPRPSDPTILIPVLPNFHDKTRPLFDTTGRALQGLKSVWMNDPTGDLADDALFLSAGHYLRKGDYMEAGRLYDILRKEYPDSPHLKDAYLLGAHTREVVWQGPMYDDQGLKESRRIKESFQRLFPDEADRARIAESLENMAEAEAEADWATLQLYERKGKTKSVAIYARKILVDHPGSRAAARARKIWDALPADAKALAGPAPPAPTAAVERRVEAPPVTERSVRPPVAREPMTREPVTREPMTREPAPAARPAVAPDALPGSTQAPDAPFDPFSGDPFSGDPSNADPFG</sequence>
<dbReference type="EMBL" id="WTPX01000164">
    <property type="protein sequence ID" value="NNJ27537.1"/>
    <property type="molecule type" value="Genomic_DNA"/>
</dbReference>
<feature type="compositionally biased region" description="Polar residues" evidence="1">
    <location>
        <begin position="94"/>
        <end position="105"/>
    </location>
</feature>
<feature type="compositionally biased region" description="Basic and acidic residues" evidence="1">
    <location>
        <begin position="485"/>
        <end position="497"/>
    </location>
</feature>
<name>A0ABX1VHE8_9PLAN</name>
<dbReference type="PROSITE" id="PS51257">
    <property type="entry name" value="PROKAR_LIPOPROTEIN"/>
    <property type="match status" value="1"/>
</dbReference>
<evidence type="ECO:0000313" key="3">
    <source>
        <dbReference type="Proteomes" id="UP000609651"/>
    </source>
</evidence>
<feature type="region of interest" description="Disordered" evidence="1">
    <location>
        <begin position="451"/>
        <end position="543"/>
    </location>
</feature>
<comment type="caution">
    <text evidence="2">The sequence shown here is derived from an EMBL/GenBank/DDBJ whole genome shotgun (WGS) entry which is preliminary data.</text>
</comment>
<accession>A0ABX1VHE8</accession>
<feature type="region of interest" description="Disordered" evidence="1">
    <location>
        <begin position="74"/>
        <end position="105"/>
    </location>
</feature>
<dbReference type="Gene3D" id="1.25.40.10">
    <property type="entry name" value="Tetratricopeptide repeat domain"/>
    <property type="match status" value="2"/>
</dbReference>
<evidence type="ECO:0000256" key="1">
    <source>
        <dbReference type="SAM" id="MobiDB-lite"/>
    </source>
</evidence>
<feature type="compositionally biased region" description="Low complexity" evidence="1">
    <location>
        <begin position="500"/>
        <end position="514"/>
    </location>
</feature>
<organism evidence="2 3">
    <name type="scientific">Alienimonas chondri</name>
    <dbReference type="NCBI Taxonomy" id="2681879"/>
    <lineage>
        <taxon>Bacteria</taxon>
        <taxon>Pseudomonadati</taxon>
        <taxon>Planctomycetota</taxon>
        <taxon>Planctomycetia</taxon>
        <taxon>Planctomycetales</taxon>
        <taxon>Planctomycetaceae</taxon>
        <taxon>Alienimonas</taxon>
    </lineage>
</organism>
<evidence type="ECO:0000313" key="2">
    <source>
        <dbReference type="EMBL" id="NNJ27537.1"/>
    </source>
</evidence>
<dbReference type="InterPro" id="IPR011990">
    <property type="entry name" value="TPR-like_helical_dom_sf"/>
</dbReference>
<keyword evidence="3" id="KW-1185">Reference proteome</keyword>
<dbReference type="InterPro" id="IPR019734">
    <property type="entry name" value="TPR_rpt"/>
</dbReference>